<sequence length="132" mass="14370">LTTIDAISALQAHQGAIADFDVCGNKLITCGYSPRMGNLTGDRFLMVYDLRTLRPMPLVPLPIAPSFCRFLPSYSDNRIMVSSQAGELIVMDLNDQTGQQIPIQLDTNGCAIFSLDISPSRQCIAFGDQTGK</sequence>
<dbReference type="WBParaSite" id="ASIM_0000381701-mRNA-1">
    <property type="protein sequence ID" value="ASIM_0000381701-mRNA-1"/>
    <property type="gene ID" value="ASIM_0000381701"/>
</dbReference>
<dbReference type="SUPFAM" id="SSF50978">
    <property type="entry name" value="WD40 repeat-like"/>
    <property type="match status" value="1"/>
</dbReference>
<dbReference type="GO" id="GO:0000932">
    <property type="term" value="C:P-body"/>
    <property type="evidence" value="ECO:0007669"/>
    <property type="project" value="TreeGrafter"/>
</dbReference>
<dbReference type="GO" id="GO:0000289">
    <property type="term" value="P:nuclear-transcribed mRNA poly(A) tail shortening"/>
    <property type="evidence" value="ECO:0007669"/>
    <property type="project" value="TreeGrafter"/>
</dbReference>
<name>A0A0M3J8B4_ANISI</name>
<dbReference type="InterPro" id="IPR036322">
    <property type="entry name" value="WD40_repeat_dom_sf"/>
</dbReference>
<feature type="domain" description="PAN2-PAN3 deadenylation complex catalytic subunit PAN2 N-terminal" evidence="1">
    <location>
        <begin position="8"/>
        <end position="131"/>
    </location>
</feature>
<organism evidence="2">
    <name type="scientific">Anisakis simplex</name>
    <name type="common">Herring worm</name>
    <dbReference type="NCBI Taxonomy" id="6269"/>
    <lineage>
        <taxon>Eukaryota</taxon>
        <taxon>Metazoa</taxon>
        <taxon>Ecdysozoa</taxon>
        <taxon>Nematoda</taxon>
        <taxon>Chromadorea</taxon>
        <taxon>Rhabditida</taxon>
        <taxon>Spirurina</taxon>
        <taxon>Ascaridomorpha</taxon>
        <taxon>Ascaridoidea</taxon>
        <taxon>Anisakidae</taxon>
        <taxon>Anisakis</taxon>
        <taxon>Anisakis simplex complex</taxon>
    </lineage>
</organism>
<dbReference type="PANTHER" id="PTHR15728">
    <property type="entry name" value="DEADENYLATION COMPLEX CATALYTIC SUBUNIT PAN2"/>
    <property type="match status" value="1"/>
</dbReference>
<reference evidence="2" key="1">
    <citation type="submission" date="2017-02" db="UniProtKB">
        <authorList>
            <consortium name="WormBaseParasite"/>
        </authorList>
    </citation>
    <scope>IDENTIFICATION</scope>
</reference>
<dbReference type="Pfam" id="PF20770">
    <property type="entry name" value="PAN2_N"/>
    <property type="match status" value="1"/>
</dbReference>
<evidence type="ECO:0000259" key="1">
    <source>
        <dbReference type="Pfam" id="PF20770"/>
    </source>
</evidence>
<dbReference type="PANTHER" id="PTHR15728:SF0">
    <property type="entry name" value="PAN2-PAN3 DEADENYLATION COMPLEX CATALYTIC SUBUNIT PAN2"/>
    <property type="match status" value="1"/>
</dbReference>
<dbReference type="AlphaFoldDB" id="A0A0M3J8B4"/>
<accession>A0A0M3J8B4</accession>
<dbReference type="InterPro" id="IPR015943">
    <property type="entry name" value="WD40/YVTN_repeat-like_dom_sf"/>
</dbReference>
<protein>
    <submittedName>
        <fullName evidence="2">PAB-dependent poly(A)-specific ribonuclease subunit PAN2 (inferred by orthology to a human protein)</fullName>
    </submittedName>
</protein>
<proteinExistence type="predicted"/>
<dbReference type="InterPro" id="IPR050785">
    <property type="entry name" value="PAN2-PAN3_catalytic_subunit"/>
</dbReference>
<dbReference type="Gene3D" id="2.130.10.10">
    <property type="entry name" value="YVTN repeat-like/Quinoprotein amine dehydrogenase"/>
    <property type="match status" value="1"/>
</dbReference>
<dbReference type="InterPro" id="IPR048841">
    <property type="entry name" value="PAN2_N"/>
</dbReference>
<evidence type="ECO:0000313" key="2">
    <source>
        <dbReference type="WBParaSite" id="ASIM_0000381701-mRNA-1"/>
    </source>
</evidence>
<dbReference type="GO" id="GO:0004535">
    <property type="term" value="F:poly(A)-specific ribonuclease activity"/>
    <property type="evidence" value="ECO:0007669"/>
    <property type="project" value="TreeGrafter"/>
</dbReference>
<dbReference type="GO" id="GO:0031251">
    <property type="term" value="C:PAN complex"/>
    <property type="evidence" value="ECO:0007669"/>
    <property type="project" value="TreeGrafter"/>
</dbReference>